<dbReference type="PANTHER" id="PTHR36451:SF1">
    <property type="entry name" value="OMEGA-HYDROXY-BETA-DIHYDROMENAQUINONE-9 SULFOTRANSFERASE STF3"/>
    <property type="match status" value="1"/>
</dbReference>
<evidence type="ECO:0000313" key="1">
    <source>
        <dbReference type="EMBL" id="WCO66964.1"/>
    </source>
</evidence>
<dbReference type="Gene3D" id="3.40.50.300">
    <property type="entry name" value="P-loop containing nucleotide triphosphate hydrolases"/>
    <property type="match status" value="1"/>
</dbReference>
<dbReference type="SUPFAM" id="SSF52540">
    <property type="entry name" value="P-loop containing nucleoside triphosphate hydrolases"/>
    <property type="match status" value="1"/>
</dbReference>
<dbReference type="EMBL" id="CP116942">
    <property type="protein sequence ID" value="WCO66964.1"/>
    <property type="molecule type" value="Genomic_DNA"/>
</dbReference>
<dbReference type="PANTHER" id="PTHR36451">
    <property type="entry name" value="PAPS-DEPENDENT SULFOTRANSFERASE STF3"/>
    <property type="match status" value="1"/>
</dbReference>
<reference evidence="1" key="1">
    <citation type="submission" date="2023-01" db="EMBL/GenBank/DDBJ databases">
        <title>The diversity of Class Acidimicrobiia in South China Sea sediment environments and the proposal of Iamia marina sp. nov., a novel species of the genus Iamia.</title>
        <authorList>
            <person name="He Y."/>
            <person name="Tian X."/>
        </authorList>
    </citation>
    <scope>NUCLEOTIDE SEQUENCE</scope>
    <source>
        <strain evidence="1">DSM 19957</strain>
    </source>
</reference>
<dbReference type="RefSeq" id="WP_272736486.1">
    <property type="nucleotide sequence ID" value="NZ_CP116942.1"/>
</dbReference>
<name>A0AAE9Y5J7_9ACTN</name>
<dbReference type="Pfam" id="PF13469">
    <property type="entry name" value="Sulfotransfer_3"/>
    <property type="match status" value="1"/>
</dbReference>
<keyword evidence="2" id="KW-1185">Reference proteome</keyword>
<organism evidence="1 2">
    <name type="scientific">Iamia majanohamensis</name>
    <dbReference type="NCBI Taxonomy" id="467976"/>
    <lineage>
        <taxon>Bacteria</taxon>
        <taxon>Bacillati</taxon>
        <taxon>Actinomycetota</taxon>
        <taxon>Acidimicrobiia</taxon>
        <taxon>Acidimicrobiales</taxon>
        <taxon>Iamiaceae</taxon>
        <taxon>Iamia</taxon>
    </lineage>
</organism>
<protein>
    <submittedName>
        <fullName evidence="1">Sulfotransferase</fullName>
    </submittedName>
</protein>
<dbReference type="InterPro" id="IPR052736">
    <property type="entry name" value="Stf3_sulfotransferase"/>
</dbReference>
<dbReference type="Proteomes" id="UP001216390">
    <property type="component" value="Chromosome"/>
</dbReference>
<dbReference type="InterPro" id="IPR027417">
    <property type="entry name" value="P-loop_NTPase"/>
</dbReference>
<dbReference type="KEGG" id="ima:PO878_20940"/>
<evidence type="ECO:0000313" key="2">
    <source>
        <dbReference type="Proteomes" id="UP001216390"/>
    </source>
</evidence>
<proteinExistence type="predicted"/>
<dbReference type="AlphaFoldDB" id="A0AAE9Y5J7"/>
<sequence length="411" mass="44916">MGLTPMEQRYTRPDWVRRLNAMGPAAGGAERMVPLVAGHLVDHARASTGVDDPGDLGDGDWEGRLRALVEAVDASDLHVVGRMLTREELLRSLRTRLLMADARRRDPGIAEEVIEAPIVVTGPARSGTTILFELLGLDPGVRTPIATDVLHPAPPPGTTPEEVTAMTEAEQELWADVQPEFASIHELRSDLPVECITIGVPSFAGSHWPMLLADLGSWVPDVAADLAFHRAVLQTVQRGREPRRWLLKTPGYLTMLDDLFAAYPDVCIIQTHRDPAKTMPSTVSTVAMIQWLRTDHVELDAIAPLIGAVFGDALTTVGRRRLDGSLPDRFGDLRFTDLMASPADAIAGAYAGIGREMVPAHRDAVAAYLRDKPRGKHGAHRYTAEDWGFDADALRAELGEYMARFEVAVED</sequence>
<accession>A0AAE9Y5J7</accession>
<gene>
    <name evidence="1" type="ORF">PO878_20940</name>
</gene>